<evidence type="ECO:0000256" key="7">
    <source>
        <dbReference type="ARBA" id="ARBA00023136"/>
    </source>
</evidence>
<feature type="transmembrane region" description="Helical" evidence="8">
    <location>
        <begin position="100"/>
        <end position="126"/>
    </location>
</feature>
<evidence type="ECO:0000256" key="5">
    <source>
        <dbReference type="ARBA" id="ARBA00022692"/>
    </source>
</evidence>
<dbReference type="PANTHER" id="PTHR33908">
    <property type="entry name" value="MANNOSYLTRANSFERASE YKCB-RELATED"/>
    <property type="match status" value="1"/>
</dbReference>
<dbReference type="Pfam" id="PF13231">
    <property type="entry name" value="PMT_2"/>
    <property type="match status" value="1"/>
</dbReference>
<feature type="transmembrane region" description="Helical" evidence="8">
    <location>
        <begin position="188"/>
        <end position="211"/>
    </location>
</feature>
<dbReference type="OrthoDB" id="129700at2"/>
<name>A0A143PUN5_LUTPR</name>
<dbReference type="Proteomes" id="UP000076079">
    <property type="component" value="Chromosome"/>
</dbReference>
<evidence type="ECO:0000256" key="8">
    <source>
        <dbReference type="SAM" id="Phobius"/>
    </source>
</evidence>
<dbReference type="STRING" id="1855912.LuPra_05151"/>
<accession>A0A143PUN5</accession>
<feature type="transmembrane region" description="Helical" evidence="8">
    <location>
        <begin position="304"/>
        <end position="324"/>
    </location>
</feature>
<gene>
    <name evidence="10" type="ORF">LuPra_05151</name>
</gene>
<feature type="domain" description="Glycosyltransferase RgtA/B/C/D-like" evidence="9">
    <location>
        <begin position="90"/>
        <end position="244"/>
    </location>
</feature>
<protein>
    <submittedName>
        <fullName evidence="10">Putative membrane protein</fullName>
    </submittedName>
</protein>
<evidence type="ECO:0000256" key="2">
    <source>
        <dbReference type="ARBA" id="ARBA00022475"/>
    </source>
</evidence>
<feature type="transmembrane region" description="Helical" evidence="8">
    <location>
        <begin position="133"/>
        <end position="152"/>
    </location>
</feature>
<feature type="transmembrane region" description="Helical" evidence="8">
    <location>
        <begin position="362"/>
        <end position="382"/>
    </location>
</feature>
<keyword evidence="5 8" id="KW-0812">Transmembrane</keyword>
<reference evidence="10 11" key="1">
    <citation type="journal article" date="2016" name="Genome Announc.">
        <title>First Complete Genome Sequence of a Subdivision 6 Acidobacterium Strain.</title>
        <authorList>
            <person name="Huang S."/>
            <person name="Vieira S."/>
            <person name="Bunk B."/>
            <person name="Riedel T."/>
            <person name="Sproer C."/>
            <person name="Overmann J."/>
        </authorList>
    </citation>
    <scope>NUCLEOTIDE SEQUENCE [LARGE SCALE GENOMIC DNA]</scope>
    <source>
        <strain evidence="11">DSM 100886 HEG_-6_39</strain>
    </source>
</reference>
<sequence length="544" mass="58993">MSSLSRRLFIRLRRAAAPLALAVLVLVACVVPMALSANWSELNTAPDEAAHYVTALMIRSYVTEGLGSNPREFAEQYYVKYPKVAFGIWPPLFHLLLGGWLLLTGPSFVAALAFVALTTVLVAVVLFQAGRELLGIPLALAGAVWFATFPIVQAPATSVMVDMLCALLILQAAFSFGRYMDAPSRGRALVFACAAGAALLTKYNAFALALVPPIAVVAGRQWSLLRRMDFWIMPAAVLIVAAPWYLTHLDMVRYASQPLPPSGAWRPASLQNFLILSMQVGVLGIPLAALGINDCVLQNKGRNGVWCSMLAVLVAVWAFHSLLYPIIEPRYLLAPAGVLALFGAAGIQVVVTHMLPSTSVEVWHRVRAGAAVLLLVVLATWAPRPRPARGFAEAASVVLDADLPADTTTLVSSDPIGEGAFVSYVATHAGEADGALVIRASKILAVGTWMGLNYASRYSDVQSISRVLDRARVQFVVVDDLATEPHHLLLERTVRTSPQWRLARSVKVEHSSAVRIYERTQPLPPGKPEFELDTHYSLGRNIRR</sequence>
<evidence type="ECO:0000313" key="10">
    <source>
        <dbReference type="EMBL" id="AMY11883.1"/>
    </source>
</evidence>
<evidence type="ECO:0000256" key="4">
    <source>
        <dbReference type="ARBA" id="ARBA00022679"/>
    </source>
</evidence>
<keyword evidence="2" id="KW-1003">Cell membrane</keyword>
<dbReference type="GO" id="GO:0016763">
    <property type="term" value="F:pentosyltransferase activity"/>
    <property type="evidence" value="ECO:0007669"/>
    <property type="project" value="TreeGrafter"/>
</dbReference>
<dbReference type="AlphaFoldDB" id="A0A143PUN5"/>
<feature type="transmembrane region" description="Helical" evidence="8">
    <location>
        <begin position="273"/>
        <end position="292"/>
    </location>
</feature>
<feature type="transmembrane region" description="Helical" evidence="8">
    <location>
        <begin position="158"/>
        <end position="176"/>
    </location>
</feature>
<dbReference type="GO" id="GO:0005886">
    <property type="term" value="C:plasma membrane"/>
    <property type="evidence" value="ECO:0007669"/>
    <property type="project" value="UniProtKB-SubCell"/>
</dbReference>
<evidence type="ECO:0000256" key="1">
    <source>
        <dbReference type="ARBA" id="ARBA00004651"/>
    </source>
</evidence>
<feature type="transmembrane region" description="Helical" evidence="8">
    <location>
        <begin position="331"/>
        <end position="350"/>
    </location>
</feature>
<dbReference type="EMBL" id="CP015136">
    <property type="protein sequence ID" value="AMY11883.1"/>
    <property type="molecule type" value="Genomic_DNA"/>
</dbReference>
<comment type="subcellular location">
    <subcellularLocation>
        <location evidence="1">Cell membrane</location>
        <topology evidence="1">Multi-pass membrane protein</topology>
    </subcellularLocation>
</comment>
<dbReference type="InterPro" id="IPR050297">
    <property type="entry name" value="LipidA_mod_glycosyltrf_83"/>
</dbReference>
<keyword evidence="4" id="KW-0808">Transferase</keyword>
<dbReference type="KEGG" id="abac:LuPra_05151"/>
<keyword evidence="11" id="KW-1185">Reference proteome</keyword>
<dbReference type="GO" id="GO:0009103">
    <property type="term" value="P:lipopolysaccharide biosynthetic process"/>
    <property type="evidence" value="ECO:0007669"/>
    <property type="project" value="UniProtKB-ARBA"/>
</dbReference>
<dbReference type="InterPro" id="IPR038731">
    <property type="entry name" value="RgtA/B/C-like"/>
</dbReference>
<dbReference type="PROSITE" id="PS51257">
    <property type="entry name" value="PROKAR_LIPOPROTEIN"/>
    <property type="match status" value="1"/>
</dbReference>
<proteinExistence type="predicted"/>
<organism evidence="10 11">
    <name type="scientific">Luteitalea pratensis</name>
    <dbReference type="NCBI Taxonomy" id="1855912"/>
    <lineage>
        <taxon>Bacteria</taxon>
        <taxon>Pseudomonadati</taxon>
        <taxon>Acidobacteriota</taxon>
        <taxon>Vicinamibacteria</taxon>
        <taxon>Vicinamibacterales</taxon>
        <taxon>Vicinamibacteraceae</taxon>
        <taxon>Luteitalea</taxon>
    </lineage>
</organism>
<evidence type="ECO:0000256" key="3">
    <source>
        <dbReference type="ARBA" id="ARBA00022676"/>
    </source>
</evidence>
<keyword evidence="6 8" id="KW-1133">Transmembrane helix</keyword>
<dbReference type="RefSeq" id="WP_157899676.1">
    <property type="nucleotide sequence ID" value="NZ_CP015136.1"/>
</dbReference>
<evidence type="ECO:0000313" key="11">
    <source>
        <dbReference type="Proteomes" id="UP000076079"/>
    </source>
</evidence>
<keyword evidence="7 8" id="KW-0472">Membrane</keyword>
<evidence type="ECO:0000259" key="9">
    <source>
        <dbReference type="Pfam" id="PF13231"/>
    </source>
</evidence>
<evidence type="ECO:0000256" key="6">
    <source>
        <dbReference type="ARBA" id="ARBA00022989"/>
    </source>
</evidence>
<feature type="transmembrane region" description="Helical" evidence="8">
    <location>
        <begin position="231"/>
        <end position="252"/>
    </location>
</feature>
<keyword evidence="3" id="KW-0328">Glycosyltransferase</keyword>
<dbReference type="PANTHER" id="PTHR33908:SF11">
    <property type="entry name" value="MEMBRANE PROTEIN"/>
    <property type="match status" value="1"/>
</dbReference>
<reference evidence="11" key="2">
    <citation type="submission" date="2016-04" db="EMBL/GenBank/DDBJ databases">
        <title>First Complete Genome Sequence of a Subdivision 6 Acidobacterium.</title>
        <authorList>
            <person name="Huang S."/>
            <person name="Vieira S."/>
            <person name="Bunk B."/>
            <person name="Riedel T."/>
            <person name="Sproeer C."/>
            <person name="Overmann J."/>
        </authorList>
    </citation>
    <scope>NUCLEOTIDE SEQUENCE [LARGE SCALE GENOMIC DNA]</scope>
    <source>
        <strain evidence="11">DSM 100886 HEG_-6_39</strain>
    </source>
</reference>